<evidence type="ECO:0000256" key="2">
    <source>
        <dbReference type="ARBA" id="ARBA00023125"/>
    </source>
</evidence>
<keyword evidence="5" id="KW-0732">Signal</keyword>
<dbReference type="SUPFAM" id="SSF57701">
    <property type="entry name" value="Zn2/Cys6 DNA-binding domain"/>
    <property type="match status" value="1"/>
</dbReference>
<keyword evidence="8" id="KW-1185">Reference proteome</keyword>
<evidence type="ECO:0000313" key="8">
    <source>
        <dbReference type="Proteomes" id="UP001610446"/>
    </source>
</evidence>
<feature type="signal peptide" evidence="5">
    <location>
        <begin position="1"/>
        <end position="24"/>
    </location>
</feature>
<dbReference type="PANTHER" id="PTHR47784">
    <property type="entry name" value="STEROL UPTAKE CONTROL PROTEIN 2"/>
    <property type="match status" value="1"/>
</dbReference>
<keyword evidence="4" id="KW-0539">Nucleus</keyword>
<dbReference type="Proteomes" id="UP001610446">
    <property type="component" value="Unassembled WGS sequence"/>
</dbReference>
<sequence length="441" mass="48428">MSADDYIARGILGLMWICIHVVDAYTGGQKVAPLCSECKRRSVKCDEKRPRCFNCENRRTACHYATSGPWLWASPSTSDEQEPPDHGTSDLESQHLSILATPKHQHQFHHPHEFNTQHLRLLLNWTTSTCHTISRTHADPPVWQHTVPERALSCPYLLHGIFAVSALHLALSTNCQGADKQSLIEAASHHQSCAIAMFTTADATPTAAAAAAAATEGGLDPSTRLESFALSALLIGAAFAFPLTVATQSQPAPNAVDELVEVFQLSRKMIKYLAPAMHGLRQSELSAFFLLDGVNGEANLSASARGAIEALTELVDTMYPVHVTNNDDDNHQRQQHRILIDTIACLVTLLGKLDGGGEMIASSFDWINEVPAGYVELLQAHDPLALVILAHFCVVLYWLRERWWVGAWSGRVLRGILEILDNDESGAWRGALDWVLDAVKV</sequence>
<proteinExistence type="predicted"/>
<reference evidence="7 8" key="1">
    <citation type="submission" date="2024-07" db="EMBL/GenBank/DDBJ databases">
        <title>Section-level genome sequencing and comparative genomics of Aspergillus sections Usti and Cavernicolus.</title>
        <authorList>
            <consortium name="Lawrence Berkeley National Laboratory"/>
            <person name="Nybo J.L."/>
            <person name="Vesth T.C."/>
            <person name="Theobald S."/>
            <person name="Frisvad J.C."/>
            <person name="Larsen T.O."/>
            <person name="Kjaerboelling I."/>
            <person name="Rothschild-Mancinelli K."/>
            <person name="Lyhne E.K."/>
            <person name="Kogle M.E."/>
            <person name="Barry K."/>
            <person name="Clum A."/>
            <person name="Na H."/>
            <person name="Ledsgaard L."/>
            <person name="Lin J."/>
            <person name="Lipzen A."/>
            <person name="Kuo A."/>
            <person name="Riley R."/>
            <person name="Mondo S."/>
            <person name="Labutti K."/>
            <person name="Haridas S."/>
            <person name="Pangalinan J."/>
            <person name="Salamov A.A."/>
            <person name="Simmons B.A."/>
            <person name="Magnuson J.K."/>
            <person name="Chen J."/>
            <person name="Drula E."/>
            <person name="Henrissat B."/>
            <person name="Wiebenga A."/>
            <person name="Lubbers R.J."/>
            <person name="Gomes A.C."/>
            <person name="Makela M.R."/>
            <person name="Stajich J."/>
            <person name="Grigoriev I.V."/>
            <person name="Mortensen U.H."/>
            <person name="De Vries R.P."/>
            <person name="Baker S.E."/>
            <person name="Andersen M.R."/>
        </authorList>
    </citation>
    <scope>NUCLEOTIDE SEQUENCE [LARGE SCALE GENOMIC DNA]</scope>
    <source>
        <strain evidence="7 8">CBS 123904</strain>
    </source>
</reference>
<dbReference type="PANTHER" id="PTHR47784:SF5">
    <property type="entry name" value="STEROL UPTAKE CONTROL PROTEIN 2"/>
    <property type="match status" value="1"/>
</dbReference>
<organism evidence="7 8">
    <name type="scientific">Aspergillus pseudoustus</name>
    <dbReference type="NCBI Taxonomy" id="1810923"/>
    <lineage>
        <taxon>Eukaryota</taxon>
        <taxon>Fungi</taxon>
        <taxon>Dikarya</taxon>
        <taxon>Ascomycota</taxon>
        <taxon>Pezizomycotina</taxon>
        <taxon>Eurotiomycetes</taxon>
        <taxon>Eurotiomycetidae</taxon>
        <taxon>Eurotiales</taxon>
        <taxon>Aspergillaceae</taxon>
        <taxon>Aspergillus</taxon>
        <taxon>Aspergillus subgen. Nidulantes</taxon>
    </lineage>
</organism>
<dbReference type="EMBL" id="JBFXLU010000136">
    <property type="protein sequence ID" value="KAL2839188.1"/>
    <property type="molecule type" value="Genomic_DNA"/>
</dbReference>
<comment type="caution">
    <text evidence="7">The sequence shown here is derived from an EMBL/GenBank/DDBJ whole genome shotgun (WGS) entry which is preliminary data.</text>
</comment>
<feature type="domain" description="Zn(2)-C6 fungal-type" evidence="6">
    <location>
        <begin position="34"/>
        <end position="64"/>
    </location>
</feature>
<accession>A0ABR4JJN3</accession>
<dbReference type="Pfam" id="PF00172">
    <property type="entry name" value="Zn_clus"/>
    <property type="match status" value="1"/>
</dbReference>
<dbReference type="InterPro" id="IPR036864">
    <property type="entry name" value="Zn2-C6_fun-type_DNA-bd_sf"/>
</dbReference>
<evidence type="ECO:0000256" key="4">
    <source>
        <dbReference type="ARBA" id="ARBA00023242"/>
    </source>
</evidence>
<dbReference type="PROSITE" id="PS50048">
    <property type="entry name" value="ZN2_CY6_FUNGAL_2"/>
    <property type="match status" value="1"/>
</dbReference>
<dbReference type="Gene3D" id="4.10.240.10">
    <property type="entry name" value="Zn(2)-C6 fungal-type DNA-binding domain"/>
    <property type="match status" value="1"/>
</dbReference>
<evidence type="ECO:0000256" key="1">
    <source>
        <dbReference type="ARBA" id="ARBA00023015"/>
    </source>
</evidence>
<evidence type="ECO:0000256" key="3">
    <source>
        <dbReference type="ARBA" id="ARBA00023163"/>
    </source>
</evidence>
<evidence type="ECO:0000256" key="5">
    <source>
        <dbReference type="SAM" id="SignalP"/>
    </source>
</evidence>
<dbReference type="SMART" id="SM00066">
    <property type="entry name" value="GAL4"/>
    <property type="match status" value="1"/>
</dbReference>
<dbReference type="CDD" id="cd00067">
    <property type="entry name" value="GAL4"/>
    <property type="match status" value="1"/>
</dbReference>
<feature type="chain" id="PRO_5045910184" description="Zn(2)-C6 fungal-type domain-containing protein" evidence="5">
    <location>
        <begin position="25"/>
        <end position="441"/>
    </location>
</feature>
<gene>
    <name evidence="7" type="ORF">BJY01DRAFT_250606</name>
</gene>
<keyword evidence="1" id="KW-0805">Transcription regulation</keyword>
<evidence type="ECO:0000313" key="7">
    <source>
        <dbReference type="EMBL" id="KAL2839188.1"/>
    </source>
</evidence>
<keyword evidence="2" id="KW-0238">DNA-binding</keyword>
<name>A0ABR4JJN3_9EURO</name>
<keyword evidence="3" id="KW-0804">Transcription</keyword>
<protein>
    <recommendedName>
        <fullName evidence="6">Zn(2)-C6 fungal-type domain-containing protein</fullName>
    </recommendedName>
</protein>
<dbReference type="InterPro" id="IPR053157">
    <property type="entry name" value="Sterol_Uptake_Regulator"/>
</dbReference>
<dbReference type="InterPro" id="IPR001138">
    <property type="entry name" value="Zn2Cys6_DnaBD"/>
</dbReference>
<evidence type="ECO:0000259" key="6">
    <source>
        <dbReference type="PROSITE" id="PS50048"/>
    </source>
</evidence>